<reference evidence="2 3" key="1">
    <citation type="submission" date="2018-06" db="EMBL/GenBank/DDBJ databases">
        <title>Genomic Encyclopedia of Type Strains, Phase IV (KMG-IV): sequencing the most valuable type-strain genomes for metagenomic binning, comparative biology and taxonomic classification.</title>
        <authorList>
            <person name="Goeker M."/>
        </authorList>
    </citation>
    <scope>NUCLEOTIDE SEQUENCE [LARGE SCALE GENOMIC DNA]</scope>
    <source>
        <strain evidence="2 3">DSM 45479</strain>
    </source>
</reference>
<evidence type="ECO:0008006" key="4">
    <source>
        <dbReference type="Google" id="ProtNLM"/>
    </source>
</evidence>
<dbReference type="InterPro" id="IPR029058">
    <property type="entry name" value="AB_hydrolase_fold"/>
</dbReference>
<keyword evidence="1" id="KW-0472">Membrane</keyword>
<keyword evidence="1" id="KW-0812">Transmembrane</keyword>
<dbReference type="Proteomes" id="UP000248714">
    <property type="component" value="Unassembled WGS sequence"/>
</dbReference>
<proteinExistence type="predicted"/>
<evidence type="ECO:0000313" key="3">
    <source>
        <dbReference type="Proteomes" id="UP000248714"/>
    </source>
</evidence>
<dbReference type="EMBL" id="QLTT01000009">
    <property type="protein sequence ID" value="RAS61627.1"/>
    <property type="molecule type" value="Genomic_DNA"/>
</dbReference>
<evidence type="ECO:0000256" key="1">
    <source>
        <dbReference type="SAM" id="Phobius"/>
    </source>
</evidence>
<feature type="transmembrane region" description="Helical" evidence="1">
    <location>
        <begin position="20"/>
        <end position="39"/>
    </location>
</feature>
<keyword evidence="1" id="KW-1133">Transmembrane helix</keyword>
<accession>A0ABX9E2N9</accession>
<dbReference type="Gene3D" id="3.40.50.1820">
    <property type="entry name" value="alpha/beta hydrolase"/>
    <property type="match status" value="1"/>
</dbReference>
<organism evidence="2 3">
    <name type="scientific">Lentzea atacamensis</name>
    <dbReference type="NCBI Taxonomy" id="531938"/>
    <lineage>
        <taxon>Bacteria</taxon>
        <taxon>Bacillati</taxon>
        <taxon>Actinomycetota</taxon>
        <taxon>Actinomycetes</taxon>
        <taxon>Pseudonocardiales</taxon>
        <taxon>Pseudonocardiaceae</taxon>
        <taxon>Lentzea</taxon>
    </lineage>
</organism>
<name>A0ABX9E2N9_9PSEU</name>
<keyword evidence="3" id="KW-1185">Reference proteome</keyword>
<protein>
    <recommendedName>
        <fullName evidence="4">Alpha/beta hydrolase</fullName>
    </recommendedName>
</protein>
<evidence type="ECO:0000313" key="2">
    <source>
        <dbReference type="EMBL" id="RAS61627.1"/>
    </source>
</evidence>
<feature type="transmembrane region" description="Helical" evidence="1">
    <location>
        <begin position="275"/>
        <end position="295"/>
    </location>
</feature>
<gene>
    <name evidence="2" type="ORF">C8D87_10970</name>
</gene>
<sequence>MNGARAGSGIGYEVRMFPRAVFRVAVVTAFLLVSTAVPIQAEPNECVPGDLRDKSVSFRTEDDVQLSGLVLGSGPRGVILASYLKQSYCDWLPLARSLADSGNQVLLFDIRFFELGDPRMLKDEYKYDLDLQAAAQELTRRGATSIVAGGEARTAAAAVLAAPRIQGLAGLVLVSPVQGFGGVERSTFRQVKPVLESLTVPVFIASSDAPMSNGDPSFADSARVLADVSTASGSRLDLVSGASHGVELVKTDAALRDRVVAFVDEVQLKPWYERFMWPMTGAVLVLGLLGALFVFRRRLKDDGVGAVSGDEAGQAFAAGHNDPAPGSAR</sequence>
<comment type="caution">
    <text evidence="2">The sequence shown here is derived from an EMBL/GenBank/DDBJ whole genome shotgun (WGS) entry which is preliminary data.</text>
</comment>
<dbReference type="SUPFAM" id="SSF53474">
    <property type="entry name" value="alpha/beta-Hydrolases"/>
    <property type="match status" value="1"/>
</dbReference>